<dbReference type="GO" id="GO:0071949">
    <property type="term" value="F:FAD binding"/>
    <property type="evidence" value="ECO:0007669"/>
    <property type="project" value="InterPro"/>
</dbReference>
<evidence type="ECO:0000256" key="3">
    <source>
        <dbReference type="ARBA" id="ARBA00022827"/>
    </source>
</evidence>
<dbReference type="InterPro" id="IPR036188">
    <property type="entry name" value="FAD/NAD-bd_sf"/>
</dbReference>
<protein>
    <submittedName>
        <fullName evidence="5">Oxidoreductase</fullName>
    </submittedName>
</protein>
<dbReference type="RefSeq" id="WP_173074912.1">
    <property type="nucleotide sequence ID" value="NZ_BAABJB010000029.1"/>
</dbReference>
<dbReference type="GO" id="GO:0016709">
    <property type="term" value="F:oxidoreductase activity, acting on paired donors, with incorporation or reduction of molecular oxygen, NAD(P)H as one donor, and incorporation of one atom of oxygen"/>
    <property type="evidence" value="ECO:0007669"/>
    <property type="project" value="UniProtKB-ARBA"/>
</dbReference>
<dbReference type="Proteomes" id="UP000482960">
    <property type="component" value="Unassembled WGS sequence"/>
</dbReference>
<dbReference type="Gene3D" id="3.30.70.2450">
    <property type="match status" value="1"/>
</dbReference>
<comment type="caution">
    <text evidence="5">The sequence shown here is derived from an EMBL/GenBank/DDBJ whole genome shotgun (WGS) entry which is preliminary data.</text>
</comment>
<gene>
    <name evidence="5" type="ORF">Prum_014510</name>
</gene>
<dbReference type="Gene3D" id="3.40.30.120">
    <property type="match status" value="1"/>
</dbReference>
<proteinExistence type="predicted"/>
<reference evidence="5 6" key="1">
    <citation type="submission" date="2020-03" db="EMBL/GenBank/DDBJ databases">
        <title>Whole genome shotgun sequence of Phytohabitans rumicis NBRC 108638.</title>
        <authorList>
            <person name="Komaki H."/>
            <person name="Tamura T."/>
        </authorList>
    </citation>
    <scope>NUCLEOTIDE SEQUENCE [LARGE SCALE GENOMIC DNA]</scope>
    <source>
        <strain evidence="5 6">NBRC 108638</strain>
    </source>
</reference>
<reference evidence="5 6" key="2">
    <citation type="submission" date="2020-03" db="EMBL/GenBank/DDBJ databases">
        <authorList>
            <person name="Ichikawa N."/>
            <person name="Kimura A."/>
            <person name="Kitahashi Y."/>
            <person name="Uohara A."/>
        </authorList>
    </citation>
    <scope>NUCLEOTIDE SEQUENCE [LARGE SCALE GENOMIC DNA]</scope>
    <source>
        <strain evidence="5 6">NBRC 108638</strain>
    </source>
</reference>
<keyword evidence="6" id="KW-1185">Reference proteome</keyword>
<dbReference type="PANTHER" id="PTHR43004:SF19">
    <property type="entry name" value="BINDING MONOOXYGENASE, PUTATIVE (JCVI)-RELATED"/>
    <property type="match status" value="1"/>
</dbReference>
<dbReference type="Gene3D" id="3.50.50.60">
    <property type="entry name" value="FAD/NAD(P)-binding domain"/>
    <property type="match status" value="1"/>
</dbReference>
<evidence type="ECO:0000313" key="5">
    <source>
        <dbReference type="EMBL" id="GFJ87809.1"/>
    </source>
</evidence>
<dbReference type="AlphaFoldDB" id="A0A6V8KZR7"/>
<name>A0A6V8KZR7_9ACTN</name>
<dbReference type="PANTHER" id="PTHR43004">
    <property type="entry name" value="TRK SYSTEM POTASSIUM UPTAKE PROTEIN"/>
    <property type="match status" value="1"/>
</dbReference>
<dbReference type="PRINTS" id="PR00420">
    <property type="entry name" value="RNGMNOXGNASE"/>
</dbReference>
<keyword evidence="3" id="KW-0274">FAD</keyword>
<evidence type="ECO:0000313" key="6">
    <source>
        <dbReference type="Proteomes" id="UP000482960"/>
    </source>
</evidence>
<dbReference type="SUPFAM" id="SSF51905">
    <property type="entry name" value="FAD/NAD(P)-binding domain"/>
    <property type="match status" value="1"/>
</dbReference>
<feature type="domain" description="FAD-binding" evidence="4">
    <location>
        <begin position="12"/>
        <end position="348"/>
    </location>
</feature>
<accession>A0A6V8KZR7</accession>
<keyword evidence="2" id="KW-0285">Flavoprotein</keyword>
<sequence length="540" mass="59444">MAEKAGGYAGEAVAVIGNGPVGQTTALLLARWGIPVVLLDVRPARSAVGSKAIVQQRDVLDVWESVGAGRHIAAEGLTWTRARTFYRNHELFCLEFRDPGRSTFPPFVNISQSRTEEILDERIAAEPLIKSRWATEVTGVSQHDAGVTLTCQAPDGVQTIRAPFVVACGGPRSDPLRAALGLRFPGRTFEDHFLICDIRTELPGWERERRFYFDPEWNPGRQVLIHPCPDSVFRIDWQVPPDFDLAREETNGGLDRRIRHVIGDRDYQLVWHSVYRFHARHVDRMRIERVLVAGDCAHLVSPFGARGLNSGVQDAENAAWKIAFVLNGWADDGLLESYHDERLAAAIENINVTSDTMDFLVPQSTESWSYRRNVLERAVDDPSARALVDSGRLAEPFWYVDSPLTTPNPERRFPGRPPRGQAPAIAPGVILPDVPIRIPGSARISRTREIARDGLLALTTNGVDVSEVSAVIGAATSAPFRVLPLADIDDGTLADVIEAKPGEVWLIRPDAHIAAAVVATPDILHAAVKRCLGSPVTIRT</sequence>
<evidence type="ECO:0000256" key="2">
    <source>
        <dbReference type="ARBA" id="ARBA00022630"/>
    </source>
</evidence>
<dbReference type="Pfam" id="PF01494">
    <property type="entry name" value="FAD_binding_3"/>
    <property type="match status" value="1"/>
</dbReference>
<dbReference type="InterPro" id="IPR002938">
    <property type="entry name" value="FAD-bd"/>
</dbReference>
<evidence type="ECO:0000259" key="4">
    <source>
        <dbReference type="Pfam" id="PF01494"/>
    </source>
</evidence>
<organism evidence="5 6">
    <name type="scientific">Phytohabitans rumicis</name>
    <dbReference type="NCBI Taxonomy" id="1076125"/>
    <lineage>
        <taxon>Bacteria</taxon>
        <taxon>Bacillati</taxon>
        <taxon>Actinomycetota</taxon>
        <taxon>Actinomycetes</taxon>
        <taxon>Micromonosporales</taxon>
        <taxon>Micromonosporaceae</taxon>
    </lineage>
</organism>
<dbReference type="EMBL" id="BLPG01000001">
    <property type="protein sequence ID" value="GFJ87809.1"/>
    <property type="molecule type" value="Genomic_DNA"/>
</dbReference>
<dbReference type="InterPro" id="IPR050641">
    <property type="entry name" value="RIFMO-like"/>
</dbReference>
<dbReference type="NCBIfam" id="NF006002">
    <property type="entry name" value="PRK08132.1"/>
    <property type="match status" value="1"/>
</dbReference>
<evidence type="ECO:0000256" key="1">
    <source>
        <dbReference type="ARBA" id="ARBA00001974"/>
    </source>
</evidence>
<comment type="cofactor">
    <cofactor evidence="1">
        <name>FAD</name>
        <dbReference type="ChEBI" id="CHEBI:57692"/>
    </cofactor>
</comment>